<dbReference type="PANTHER" id="PTHR39069">
    <property type="entry name" value="ECDYSONE-INDUCIBLE GENE E1, ISOFORM A"/>
    <property type="match status" value="1"/>
</dbReference>
<reference evidence="2 3" key="1">
    <citation type="journal article" date="2016" name="Genome Biol. Evol.">
        <title>Gene Family Evolution Reflects Adaptation to Soil Environmental Stressors in the Genome of the Collembolan Orchesella cincta.</title>
        <authorList>
            <person name="Faddeeva-Vakhrusheva A."/>
            <person name="Derks M.F."/>
            <person name="Anvar S.Y."/>
            <person name="Agamennone V."/>
            <person name="Suring W."/>
            <person name="Smit S."/>
            <person name="van Straalen N.M."/>
            <person name="Roelofs D."/>
        </authorList>
    </citation>
    <scope>NUCLEOTIDE SEQUENCE [LARGE SCALE GENOMIC DNA]</scope>
    <source>
        <tissue evidence="2">Mixed pool</tissue>
    </source>
</reference>
<gene>
    <name evidence="2" type="ORF">Ocin01_14164</name>
</gene>
<dbReference type="AlphaFoldDB" id="A0A1D2MHM9"/>
<dbReference type="PANTHER" id="PTHR39069:SF8">
    <property type="entry name" value="FI17111P1"/>
    <property type="match status" value="1"/>
</dbReference>
<accession>A0A1D2MHM9</accession>
<evidence type="ECO:0000313" key="2">
    <source>
        <dbReference type="EMBL" id="ODM92518.1"/>
    </source>
</evidence>
<name>A0A1D2MHM9_ORCCI</name>
<evidence type="ECO:0000313" key="3">
    <source>
        <dbReference type="Proteomes" id="UP000094527"/>
    </source>
</evidence>
<sequence length="268" mass="29694">MMHATRLHHSLGTLVKTIPSNVSILKNQCACQKEKFVAVMNSMLLGQIGKPVCHVSINFIQECRETTQCTPLNSACVFDRNENTSFCLCSVGEYIESEKTPGKCLKIQNELRLPCEEEQQCVSGLGILSECRDGFCFCRYNYAYYDGYCYTPAKLTERCYVDGECHAGVNNYTFCNPSDMRCRCLPGAIVHDNTCYATKYVGDLCNSNVECALSILGNVICDSSTNRCTCFRGYSAEYGNSVCSSASLPQLISNTVAAALMFSVFIFQ</sequence>
<dbReference type="OrthoDB" id="5912242at2759"/>
<dbReference type="STRING" id="48709.A0A1D2MHM9"/>
<keyword evidence="3" id="KW-1185">Reference proteome</keyword>
<protein>
    <recommendedName>
        <fullName evidence="1">EB domain-containing protein</fullName>
    </recommendedName>
</protein>
<dbReference type="EMBL" id="LJIJ01001211">
    <property type="protein sequence ID" value="ODM92518.1"/>
    <property type="molecule type" value="Genomic_DNA"/>
</dbReference>
<evidence type="ECO:0000259" key="1">
    <source>
        <dbReference type="Pfam" id="PF01683"/>
    </source>
</evidence>
<dbReference type="Proteomes" id="UP000094527">
    <property type="component" value="Unassembled WGS sequence"/>
</dbReference>
<dbReference type="OMA" id="ECIRFAT"/>
<dbReference type="InterPro" id="IPR006149">
    <property type="entry name" value="EB_dom"/>
</dbReference>
<comment type="caution">
    <text evidence="2">The sequence shown here is derived from an EMBL/GenBank/DDBJ whole genome shotgun (WGS) entry which is preliminary data.</text>
</comment>
<dbReference type="Pfam" id="PF01683">
    <property type="entry name" value="EB"/>
    <property type="match status" value="1"/>
</dbReference>
<feature type="domain" description="EB" evidence="1">
    <location>
        <begin position="138"/>
        <end position="195"/>
    </location>
</feature>
<proteinExistence type="predicted"/>
<organism evidence="2 3">
    <name type="scientific">Orchesella cincta</name>
    <name type="common">Springtail</name>
    <name type="synonym">Podura cincta</name>
    <dbReference type="NCBI Taxonomy" id="48709"/>
    <lineage>
        <taxon>Eukaryota</taxon>
        <taxon>Metazoa</taxon>
        <taxon>Ecdysozoa</taxon>
        <taxon>Arthropoda</taxon>
        <taxon>Hexapoda</taxon>
        <taxon>Collembola</taxon>
        <taxon>Entomobryomorpha</taxon>
        <taxon>Entomobryoidea</taxon>
        <taxon>Orchesellidae</taxon>
        <taxon>Orchesellinae</taxon>
        <taxon>Orchesella</taxon>
    </lineage>
</organism>